<dbReference type="PANTHER" id="PTHR23508">
    <property type="entry name" value="CARBOXYLIC ACID TRANSPORTER PROTEIN HOMOLOG"/>
    <property type="match status" value="1"/>
</dbReference>
<name>A0ABW4FNS1_9PSEU</name>
<sequence length="454" mass="48079">MSPTDALSTEDDATDTRTGLPHTVKTRTAKVRRANFASAWLGWMLDGFETYSIVLVGGLVVTDLVGQGASPLYFGTILAVQLIAWAVGGLASGVLIDYFGRRRVLMVSILTYAIATGLAALSPNFAIFLVLRIIAGLGMGAEWGPGSALIAETWSDHTRGRGVALLQCAFGVGFLVATGVFWMLGPTEPGTWRWMLAIGGLPALIVLFVRRRVGESPMWQDADKRRRAAIARARSGETLEAQERALTTFTLRRLFSDPTSRSRMLKLLALSAASLVGWWAVSTWVPVYAGAAVKAAGAAPTTTTLIVVAYNVGGVVGWLVWGVLADTLGRRWALFSYFAGALVLTWVLFGIHYSSLGVLTLVIAINGFFTLGQMGWMATYPGELFPTHLRGSAITVVFNVSRVFAAAGALLAGSIVGGLGGIATAALAIGSIYVLGLVFALIAGPETKGRPLPD</sequence>
<accession>A0ABW4FNS1</accession>
<evidence type="ECO:0000256" key="5">
    <source>
        <dbReference type="SAM" id="MobiDB-lite"/>
    </source>
</evidence>
<dbReference type="InterPro" id="IPR020846">
    <property type="entry name" value="MFS_dom"/>
</dbReference>
<evidence type="ECO:0000256" key="4">
    <source>
        <dbReference type="ARBA" id="ARBA00023136"/>
    </source>
</evidence>
<dbReference type="PROSITE" id="PS50850">
    <property type="entry name" value="MFS"/>
    <property type="match status" value="1"/>
</dbReference>
<evidence type="ECO:0000259" key="7">
    <source>
        <dbReference type="PROSITE" id="PS50850"/>
    </source>
</evidence>
<evidence type="ECO:0000313" key="8">
    <source>
        <dbReference type="EMBL" id="MFD1532129.1"/>
    </source>
</evidence>
<dbReference type="InterPro" id="IPR036259">
    <property type="entry name" value="MFS_trans_sf"/>
</dbReference>
<feature type="transmembrane region" description="Helical" evidence="6">
    <location>
        <begin position="191"/>
        <end position="209"/>
    </location>
</feature>
<keyword evidence="9" id="KW-1185">Reference proteome</keyword>
<dbReference type="PROSITE" id="PS00217">
    <property type="entry name" value="SUGAR_TRANSPORT_2"/>
    <property type="match status" value="1"/>
</dbReference>
<feature type="transmembrane region" description="Helical" evidence="6">
    <location>
        <begin position="332"/>
        <end position="353"/>
    </location>
</feature>
<comment type="caution">
    <text evidence="8">The sequence shown here is derived from an EMBL/GenBank/DDBJ whole genome shotgun (WGS) entry which is preliminary data.</text>
</comment>
<keyword evidence="2 6" id="KW-0812">Transmembrane</keyword>
<evidence type="ECO:0000256" key="1">
    <source>
        <dbReference type="ARBA" id="ARBA00004651"/>
    </source>
</evidence>
<reference evidence="9" key="1">
    <citation type="journal article" date="2019" name="Int. J. Syst. Evol. Microbiol.">
        <title>The Global Catalogue of Microorganisms (GCM) 10K type strain sequencing project: providing services to taxonomists for standard genome sequencing and annotation.</title>
        <authorList>
            <consortium name="The Broad Institute Genomics Platform"/>
            <consortium name="The Broad Institute Genome Sequencing Center for Infectious Disease"/>
            <person name="Wu L."/>
            <person name="Ma J."/>
        </authorList>
    </citation>
    <scope>NUCLEOTIDE SEQUENCE [LARGE SCALE GENOMIC DNA]</scope>
    <source>
        <strain evidence="9">JCM 12165</strain>
    </source>
</reference>
<dbReference type="SUPFAM" id="SSF103473">
    <property type="entry name" value="MFS general substrate transporter"/>
    <property type="match status" value="1"/>
</dbReference>
<dbReference type="InterPro" id="IPR005828">
    <property type="entry name" value="MFS_sugar_transport-like"/>
</dbReference>
<proteinExistence type="predicted"/>
<organism evidence="8 9">
    <name type="scientific">Pseudonocardia aurantiaca</name>
    <dbReference type="NCBI Taxonomy" id="75290"/>
    <lineage>
        <taxon>Bacteria</taxon>
        <taxon>Bacillati</taxon>
        <taxon>Actinomycetota</taxon>
        <taxon>Actinomycetes</taxon>
        <taxon>Pseudonocardiales</taxon>
        <taxon>Pseudonocardiaceae</taxon>
        <taxon>Pseudonocardia</taxon>
    </lineage>
</organism>
<dbReference type="Gene3D" id="1.20.1250.20">
    <property type="entry name" value="MFS general substrate transporter like domains"/>
    <property type="match status" value="1"/>
</dbReference>
<protein>
    <submittedName>
        <fullName evidence="8">MFS transporter</fullName>
    </submittedName>
</protein>
<feature type="transmembrane region" description="Helical" evidence="6">
    <location>
        <begin position="422"/>
        <end position="443"/>
    </location>
</feature>
<evidence type="ECO:0000256" key="2">
    <source>
        <dbReference type="ARBA" id="ARBA00022692"/>
    </source>
</evidence>
<feature type="transmembrane region" description="Helical" evidence="6">
    <location>
        <begin position="127"/>
        <end position="151"/>
    </location>
</feature>
<evidence type="ECO:0000256" key="6">
    <source>
        <dbReference type="SAM" id="Phobius"/>
    </source>
</evidence>
<dbReference type="InterPro" id="IPR005829">
    <property type="entry name" value="Sugar_transporter_CS"/>
</dbReference>
<feature type="transmembrane region" description="Helical" evidence="6">
    <location>
        <begin position="163"/>
        <end position="185"/>
    </location>
</feature>
<feature type="transmembrane region" description="Helical" evidence="6">
    <location>
        <begin position="359"/>
        <end position="380"/>
    </location>
</feature>
<feature type="transmembrane region" description="Helical" evidence="6">
    <location>
        <begin position="72"/>
        <end position="96"/>
    </location>
</feature>
<feature type="region of interest" description="Disordered" evidence="5">
    <location>
        <begin position="1"/>
        <end position="21"/>
    </location>
</feature>
<feature type="transmembrane region" description="Helical" evidence="6">
    <location>
        <begin position="392"/>
        <end position="416"/>
    </location>
</feature>
<feature type="transmembrane region" description="Helical" evidence="6">
    <location>
        <begin position="305"/>
        <end position="325"/>
    </location>
</feature>
<feature type="transmembrane region" description="Helical" evidence="6">
    <location>
        <begin position="103"/>
        <end position="121"/>
    </location>
</feature>
<dbReference type="PANTHER" id="PTHR23508:SF10">
    <property type="entry name" value="CARBOXYLIC ACID TRANSPORTER PROTEIN HOMOLOG"/>
    <property type="match status" value="1"/>
</dbReference>
<dbReference type="RefSeq" id="WP_343980721.1">
    <property type="nucleotide sequence ID" value="NZ_BAAAJG010000012.1"/>
</dbReference>
<feature type="transmembrane region" description="Helical" evidence="6">
    <location>
        <begin position="40"/>
        <end position="60"/>
    </location>
</feature>
<feature type="transmembrane region" description="Helical" evidence="6">
    <location>
        <begin position="267"/>
        <end position="285"/>
    </location>
</feature>
<dbReference type="Proteomes" id="UP001597145">
    <property type="component" value="Unassembled WGS sequence"/>
</dbReference>
<keyword evidence="3 6" id="KW-1133">Transmembrane helix</keyword>
<dbReference type="PROSITE" id="PS00216">
    <property type="entry name" value="SUGAR_TRANSPORT_1"/>
    <property type="match status" value="1"/>
</dbReference>
<gene>
    <name evidence="8" type="ORF">ACFSCY_22105</name>
</gene>
<evidence type="ECO:0000256" key="3">
    <source>
        <dbReference type="ARBA" id="ARBA00022989"/>
    </source>
</evidence>
<keyword evidence="4 6" id="KW-0472">Membrane</keyword>
<dbReference type="EMBL" id="JBHUCP010000017">
    <property type="protein sequence ID" value="MFD1532129.1"/>
    <property type="molecule type" value="Genomic_DNA"/>
</dbReference>
<dbReference type="Pfam" id="PF00083">
    <property type="entry name" value="Sugar_tr"/>
    <property type="match status" value="1"/>
</dbReference>
<evidence type="ECO:0000313" key="9">
    <source>
        <dbReference type="Proteomes" id="UP001597145"/>
    </source>
</evidence>
<feature type="domain" description="Major facilitator superfamily (MFS) profile" evidence="7">
    <location>
        <begin position="35"/>
        <end position="448"/>
    </location>
</feature>
<comment type="subcellular location">
    <subcellularLocation>
        <location evidence="1">Cell membrane</location>
        <topology evidence="1">Multi-pass membrane protein</topology>
    </subcellularLocation>
</comment>